<evidence type="ECO:0000256" key="1">
    <source>
        <dbReference type="SAM" id="Phobius"/>
    </source>
</evidence>
<organism evidence="2 3">
    <name type="scientific">Paenibacillus solani</name>
    <dbReference type="NCBI Taxonomy" id="1705565"/>
    <lineage>
        <taxon>Bacteria</taxon>
        <taxon>Bacillati</taxon>
        <taxon>Bacillota</taxon>
        <taxon>Bacilli</taxon>
        <taxon>Bacillales</taxon>
        <taxon>Paenibacillaceae</taxon>
        <taxon>Paenibacillus</taxon>
    </lineage>
</organism>
<name>A0A0M1P509_9BACL</name>
<feature type="transmembrane region" description="Helical" evidence="1">
    <location>
        <begin position="49"/>
        <end position="69"/>
    </location>
</feature>
<feature type="transmembrane region" description="Helical" evidence="1">
    <location>
        <begin position="118"/>
        <end position="143"/>
    </location>
</feature>
<reference evidence="3" key="1">
    <citation type="submission" date="2015-08" db="EMBL/GenBank/DDBJ databases">
        <title>Genome sequencing project for genomic taxonomy and phylogenomics of Bacillus-like bacteria.</title>
        <authorList>
            <person name="Liu B."/>
            <person name="Wang J."/>
            <person name="Zhu Y."/>
            <person name="Liu G."/>
            <person name="Chen Q."/>
            <person name="Chen Z."/>
            <person name="Lan J."/>
            <person name="Che J."/>
            <person name="Ge C."/>
            <person name="Shi H."/>
            <person name="Pan Z."/>
            <person name="Liu X."/>
        </authorList>
    </citation>
    <scope>NUCLEOTIDE SEQUENCE [LARGE SCALE GENOMIC DNA]</scope>
    <source>
        <strain evidence="3">FJAT-22460</strain>
    </source>
</reference>
<dbReference type="PATRIC" id="fig|1705565.3.peg.4159"/>
<sequence length="148" mass="16909">MTYNGHIIVFVKIFAAIVSAIAFTLYSSWKIYTPVAERLPDTDYSSFSGLFAINFAPNFVIFIILGVILSPMIDRFIYKKFGLRGIKAILTILLAYLLLGVGGGALVSIFFYKFHFVYHYIVVSLCSVLIFLFFQTVFQIFLYKMVKH</sequence>
<comment type="caution">
    <text evidence="2">The sequence shown here is derived from an EMBL/GenBank/DDBJ whole genome shotgun (WGS) entry which is preliminary data.</text>
</comment>
<gene>
    <name evidence="2" type="ORF">AM231_10815</name>
</gene>
<keyword evidence="1" id="KW-0812">Transmembrane</keyword>
<keyword evidence="3" id="KW-1185">Reference proteome</keyword>
<feature type="transmembrane region" description="Helical" evidence="1">
    <location>
        <begin position="89"/>
        <end position="112"/>
    </location>
</feature>
<dbReference type="RefSeq" id="WP_054402619.1">
    <property type="nucleotide sequence ID" value="NZ_LIUT01000001.1"/>
</dbReference>
<proteinExistence type="predicted"/>
<dbReference type="Proteomes" id="UP000036932">
    <property type="component" value="Unassembled WGS sequence"/>
</dbReference>
<protein>
    <submittedName>
        <fullName evidence="2">Uncharacterized protein</fullName>
    </submittedName>
</protein>
<keyword evidence="1" id="KW-0472">Membrane</keyword>
<dbReference type="AlphaFoldDB" id="A0A0M1P509"/>
<feature type="transmembrane region" description="Helical" evidence="1">
    <location>
        <begin position="7"/>
        <end position="29"/>
    </location>
</feature>
<evidence type="ECO:0000313" key="3">
    <source>
        <dbReference type="Proteomes" id="UP000036932"/>
    </source>
</evidence>
<dbReference type="EMBL" id="LIUT01000001">
    <property type="protein sequence ID" value="KOR89581.1"/>
    <property type="molecule type" value="Genomic_DNA"/>
</dbReference>
<evidence type="ECO:0000313" key="2">
    <source>
        <dbReference type="EMBL" id="KOR89581.1"/>
    </source>
</evidence>
<dbReference type="OrthoDB" id="2622664at2"/>
<keyword evidence="1" id="KW-1133">Transmembrane helix</keyword>
<accession>A0A0M1P509</accession>